<keyword evidence="2" id="KW-1185">Reference proteome</keyword>
<accession>A0ABS6MGI1</accession>
<comment type="caution">
    <text evidence="1">The sequence shown here is derived from an EMBL/GenBank/DDBJ whole genome shotgun (WGS) entry which is preliminary data.</text>
</comment>
<dbReference type="RefSeq" id="WP_217666820.1">
    <property type="nucleotide sequence ID" value="NZ_JAHRID010000001.1"/>
</dbReference>
<evidence type="ECO:0000313" key="1">
    <source>
        <dbReference type="EMBL" id="MBV2127926.1"/>
    </source>
</evidence>
<dbReference type="Pfam" id="PF03864">
    <property type="entry name" value="Phage_cap_E"/>
    <property type="match status" value="1"/>
</dbReference>
<dbReference type="Proteomes" id="UP000704611">
    <property type="component" value="Unassembled WGS sequence"/>
</dbReference>
<evidence type="ECO:0000313" key="2">
    <source>
        <dbReference type="Proteomes" id="UP000704611"/>
    </source>
</evidence>
<dbReference type="EMBL" id="JAHRID010000001">
    <property type="protein sequence ID" value="MBV2127926.1"/>
    <property type="molecule type" value="Genomic_DNA"/>
</dbReference>
<reference evidence="1 2" key="1">
    <citation type="submission" date="2021-06" db="EMBL/GenBank/DDBJ databases">
        <title>Rheinheimera indica sp. nov., isolated from deep-sea sediment.</title>
        <authorList>
            <person name="Wang Z."/>
            <person name="Zhang X.-Y."/>
        </authorList>
    </citation>
    <scope>NUCLEOTIDE SEQUENCE [LARGE SCALE GENOMIC DNA]</scope>
    <source>
        <strain evidence="1 2">SM2107</strain>
    </source>
</reference>
<proteinExistence type="predicted"/>
<sequence length="334" mass="36228">MNLQQFMADQHFQVSSLTAAINEAQSAPTLLASLQLFAESGINTTTFQLEYDGEVLSLVMPGERGESVQGQRKAKRKKITLSTVHLPVPLNIKADEITNTRAFGTQSEVESIQMVVNKHLLHARNRLVATRELMRAGAITGKVLDGNGDELVNLDAVFGITNTPVEYTPATKNAKALLTAAKTLARKKLGQATVQRWMLMCGPAFFDAYSQADDVTKGLQNKNGNSNDLVNDMTDGLSFHNVTAFAYDASVIGANGTEVPFIPTDMAYLIPMAPGLLMGHNAPADYVETVGTLGLPFYAKTELADLGKGIRGEAQSNPFYFCTRPEAIRRFVLA</sequence>
<gene>
    <name evidence="1" type="ORF">KQY15_02285</name>
</gene>
<dbReference type="InterPro" id="IPR005564">
    <property type="entry name" value="Major_capsid_GpE"/>
</dbReference>
<name>A0ABS6MGI1_9GAMM</name>
<organism evidence="1 2">
    <name type="scientific">Arsukibacterium indicum</name>
    <dbReference type="NCBI Taxonomy" id="2848612"/>
    <lineage>
        <taxon>Bacteria</taxon>
        <taxon>Pseudomonadati</taxon>
        <taxon>Pseudomonadota</taxon>
        <taxon>Gammaproteobacteria</taxon>
        <taxon>Chromatiales</taxon>
        <taxon>Chromatiaceae</taxon>
        <taxon>Arsukibacterium</taxon>
    </lineage>
</organism>
<protein>
    <submittedName>
        <fullName evidence="1">Major capsid protein</fullName>
    </submittedName>
</protein>